<dbReference type="PANTHER" id="PTHR23034:SF2">
    <property type="entry name" value="GLUTAMATE-RICH PROTEIN 3"/>
    <property type="match status" value="1"/>
</dbReference>
<reference evidence="2" key="1">
    <citation type="submission" date="2021-02" db="EMBL/GenBank/DDBJ databases">
        <authorList>
            <person name="Nowell W R."/>
        </authorList>
    </citation>
    <scope>NUCLEOTIDE SEQUENCE</scope>
</reference>
<dbReference type="InterPro" id="IPR027962">
    <property type="entry name" value="ERICH3"/>
</dbReference>
<dbReference type="PANTHER" id="PTHR23034">
    <property type="entry name" value="GLUTAMATE-RICH PROTEIN 3"/>
    <property type="match status" value="1"/>
</dbReference>
<evidence type="ECO:0000313" key="4">
    <source>
        <dbReference type="Proteomes" id="UP000663829"/>
    </source>
</evidence>
<organism evidence="2 4">
    <name type="scientific">Didymodactylos carnosus</name>
    <dbReference type="NCBI Taxonomy" id="1234261"/>
    <lineage>
        <taxon>Eukaryota</taxon>
        <taxon>Metazoa</taxon>
        <taxon>Spiralia</taxon>
        <taxon>Gnathifera</taxon>
        <taxon>Rotifera</taxon>
        <taxon>Eurotatoria</taxon>
        <taxon>Bdelloidea</taxon>
        <taxon>Philodinida</taxon>
        <taxon>Philodinidae</taxon>
        <taxon>Didymodactylos</taxon>
    </lineage>
</organism>
<dbReference type="Proteomes" id="UP000663829">
    <property type="component" value="Unassembled WGS sequence"/>
</dbReference>
<evidence type="ECO:0000313" key="3">
    <source>
        <dbReference type="EMBL" id="CAF3769331.1"/>
    </source>
</evidence>
<evidence type="ECO:0000259" key="1">
    <source>
        <dbReference type="Pfam" id="PF15257"/>
    </source>
</evidence>
<dbReference type="Pfam" id="PF15257">
    <property type="entry name" value="DUF4590"/>
    <property type="match status" value="1"/>
</dbReference>
<gene>
    <name evidence="2" type="ORF">GPM918_LOCUS13591</name>
    <name evidence="3" type="ORF">SRO942_LOCUS13591</name>
</gene>
<dbReference type="EMBL" id="CAJOBC010003149">
    <property type="protein sequence ID" value="CAF3769331.1"/>
    <property type="molecule type" value="Genomic_DNA"/>
</dbReference>
<sequence>MRKFPSCSVTIKYCGLIKSEDKGQRRFKDQIIVVQQGKHHFSFICKGPVNFRDTFQFQSHPRSDDKPFTFVFYVNGLIAARLPMCCEYKYRNGITIDGKYEQFAIQNISGTKPCQKCKMGSEESAKS</sequence>
<comment type="caution">
    <text evidence="2">The sequence shown here is derived from an EMBL/GenBank/DDBJ whole genome shotgun (WGS) entry which is preliminary data.</text>
</comment>
<dbReference type="OrthoDB" id="120976at2759"/>
<feature type="domain" description="DUF4590" evidence="1">
    <location>
        <begin position="24"/>
        <end position="121"/>
    </location>
</feature>
<accession>A0A814GL40</accession>
<dbReference type="Proteomes" id="UP000681722">
    <property type="component" value="Unassembled WGS sequence"/>
</dbReference>
<dbReference type="AlphaFoldDB" id="A0A814GL40"/>
<dbReference type="EMBL" id="CAJNOQ010003149">
    <property type="protein sequence ID" value="CAF0997780.1"/>
    <property type="molecule type" value="Genomic_DNA"/>
</dbReference>
<protein>
    <recommendedName>
        <fullName evidence="1">DUF4590 domain-containing protein</fullName>
    </recommendedName>
</protein>
<dbReference type="InterPro" id="IPR048257">
    <property type="entry name" value="DUF4590"/>
</dbReference>
<proteinExistence type="predicted"/>
<name>A0A814GL40_9BILA</name>
<keyword evidence="4" id="KW-1185">Reference proteome</keyword>
<evidence type="ECO:0000313" key="2">
    <source>
        <dbReference type="EMBL" id="CAF0997780.1"/>
    </source>
</evidence>